<dbReference type="EMBL" id="QPMM01000012">
    <property type="protein sequence ID" value="RFS19801.1"/>
    <property type="molecule type" value="Genomic_DNA"/>
</dbReference>
<proteinExistence type="predicted"/>
<keyword evidence="1" id="KW-0732">Signal</keyword>
<dbReference type="AlphaFoldDB" id="A0A3E1Y540"/>
<evidence type="ECO:0000256" key="1">
    <source>
        <dbReference type="SAM" id="SignalP"/>
    </source>
</evidence>
<dbReference type="Proteomes" id="UP000260644">
    <property type="component" value="Unassembled WGS sequence"/>
</dbReference>
<dbReference type="RefSeq" id="WP_116977989.1">
    <property type="nucleotide sequence ID" value="NZ_QPMM01000012.1"/>
</dbReference>
<comment type="caution">
    <text evidence="2">The sequence shown here is derived from an EMBL/GenBank/DDBJ whole genome shotgun (WGS) entry which is preliminary data.</text>
</comment>
<dbReference type="Gene3D" id="3.40.720.10">
    <property type="entry name" value="Alkaline Phosphatase, subunit A"/>
    <property type="match status" value="1"/>
</dbReference>
<reference evidence="2 3" key="1">
    <citation type="submission" date="2018-07" db="EMBL/GenBank/DDBJ databases">
        <title>Chitinophaga K2CV101002-2 sp. nov., isolated from a monsoon evergreen broad-leaved forest soil.</title>
        <authorList>
            <person name="Lv Y."/>
        </authorList>
    </citation>
    <scope>NUCLEOTIDE SEQUENCE [LARGE SCALE GENOMIC DNA]</scope>
    <source>
        <strain evidence="2 3">GDMCC 1.1288</strain>
    </source>
</reference>
<dbReference type="CDD" id="cd16018">
    <property type="entry name" value="Enpp"/>
    <property type="match status" value="1"/>
</dbReference>
<dbReference type="Pfam" id="PF01663">
    <property type="entry name" value="Phosphodiest"/>
    <property type="match status" value="1"/>
</dbReference>
<keyword evidence="3" id="KW-1185">Reference proteome</keyword>
<dbReference type="OrthoDB" id="9779418at2"/>
<evidence type="ECO:0000313" key="2">
    <source>
        <dbReference type="EMBL" id="RFS19801.1"/>
    </source>
</evidence>
<organism evidence="2 3">
    <name type="scientific">Chitinophaga silvatica</name>
    <dbReference type="NCBI Taxonomy" id="2282649"/>
    <lineage>
        <taxon>Bacteria</taxon>
        <taxon>Pseudomonadati</taxon>
        <taxon>Bacteroidota</taxon>
        <taxon>Chitinophagia</taxon>
        <taxon>Chitinophagales</taxon>
        <taxon>Chitinophagaceae</taxon>
        <taxon>Chitinophaga</taxon>
    </lineage>
</organism>
<dbReference type="Gene3D" id="3.30.1360.180">
    <property type="match status" value="1"/>
</dbReference>
<dbReference type="SUPFAM" id="SSF53649">
    <property type="entry name" value="Alkaline phosphatase-like"/>
    <property type="match status" value="1"/>
</dbReference>
<feature type="signal peptide" evidence="1">
    <location>
        <begin position="1"/>
        <end position="20"/>
    </location>
</feature>
<dbReference type="PANTHER" id="PTHR10151">
    <property type="entry name" value="ECTONUCLEOTIDE PYROPHOSPHATASE/PHOSPHODIESTERASE"/>
    <property type="match status" value="1"/>
</dbReference>
<dbReference type="InterPro" id="IPR017850">
    <property type="entry name" value="Alkaline_phosphatase_core_sf"/>
</dbReference>
<dbReference type="PROSITE" id="PS51257">
    <property type="entry name" value="PROKAR_LIPOPROTEIN"/>
    <property type="match status" value="1"/>
</dbReference>
<evidence type="ECO:0000313" key="3">
    <source>
        <dbReference type="Proteomes" id="UP000260644"/>
    </source>
</evidence>
<dbReference type="PANTHER" id="PTHR10151:SF120">
    <property type="entry name" value="BIS(5'-ADENOSYL)-TRIPHOSPHATASE"/>
    <property type="match status" value="1"/>
</dbReference>
<gene>
    <name evidence="2" type="ORF">DVR12_22150</name>
</gene>
<dbReference type="GO" id="GO:0016787">
    <property type="term" value="F:hydrolase activity"/>
    <property type="evidence" value="ECO:0007669"/>
    <property type="project" value="UniProtKB-ARBA"/>
</dbReference>
<protein>
    <submittedName>
        <fullName evidence="2">Alkaline phosphatase family protein</fullName>
    </submittedName>
</protein>
<dbReference type="InterPro" id="IPR002591">
    <property type="entry name" value="Phosphodiest/P_Trfase"/>
</dbReference>
<feature type="chain" id="PRO_5017672150" evidence="1">
    <location>
        <begin position="21"/>
        <end position="418"/>
    </location>
</feature>
<sequence length="418" mass="47671">MKRFNLIGLIILLSCCIAKAQDTTQYIVNGRSNDALQQTKPYVILISIDGFRYDYAEKYQAENLLKLSGNGVRATAMQPSFPTLTFPNHYSIVTGLYPSHHGLVDNQFYDRKRKETYKVADKKAVEDGSWYFGTPLWVLAENQKMISASFYWVGSESAIQHVRPTYYYRYQEKIGIDKRIQQVVDWLSLPEAQRPHFISFYFPEVDHMGHSFGPNSDSVRKAVQFVDQSIGKMVDEVNKLNLPVNFIIVADHGMMQADTAHTVQLPASPLLEPLTTAPGAEKIMLYGKNEKEIKAAYEFLKQHENHYTAYLKNETPLRWHYGQEDVHNRIGDIILLAEANYIFGAPGKKTYPGHHGYDNNLTDMNAIFMAWGPAFKQNTRIATFENVNVYPLVAHILRLQITDPIDGNLDVLAPTLKQ</sequence>
<name>A0A3E1Y540_9BACT</name>
<accession>A0A3E1Y540</accession>